<name>A0ABT8GA72_9MICO</name>
<evidence type="ECO:0000313" key="2">
    <source>
        <dbReference type="EMBL" id="MDN4475594.1"/>
    </source>
</evidence>
<evidence type="ECO:0000256" key="1">
    <source>
        <dbReference type="SAM" id="SignalP"/>
    </source>
</evidence>
<dbReference type="RefSeq" id="WP_301132790.1">
    <property type="nucleotide sequence ID" value="NZ_JAUHPW010000004.1"/>
</dbReference>
<feature type="chain" id="PRO_5045565716" description="Lipoprotein" evidence="1">
    <location>
        <begin position="28"/>
        <end position="207"/>
    </location>
</feature>
<accession>A0ABT8GA72</accession>
<feature type="signal peptide" evidence="1">
    <location>
        <begin position="1"/>
        <end position="27"/>
    </location>
</feature>
<evidence type="ECO:0000313" key="3">
    <source>
        <dbReference type="Proteomes" id="UP001172728"/>
    </source>
</evidence>
<dbReference type="PROSITE" id="PS51257">
    <property type="entry name" value="PROKAR_LIPOPROTEIN"/>
    <property type="match status" value="1"/>
</dbReference>
<organism evidence="2 3">
    <name type="scientific">Demequina litoralis</name>
    <dbReference type="NCBI Taxonomy" id="3051660"/>
    <lineage>
        <taxon>Bacteria</taxon>
        <taxon>Bacillati</taxon>
        <taxon>Actinomycetota</taxon>
        <taxon>Actinomycetes</taxon>
        <taxon>Micrococcales</taxon>
        <taxon>Demequinaceae</taxon>
        <taxon>Demequina</taxon>
    </lineage>
</organism>
<keyword evidence="3" id="KW-1185">Reference proteome</keyword>
<keyword evidence="1" id="KW-0732">Signal</keyword>
<dbReference type="Proteomes" id="UP001172728">
    <property type="component" value="Unassembled WGS sequence"/>
</dbReference>
<dbReference type="EMBL" id="JAUHPW010000004">
    <property type="protein sequence ID" value="MDN4475594.1"/>
    <property type="molecule type" value="Genomic_DNA"/>
</dbReference>
<proteinExistence type="predicted"/>
<evidence type="ECO:0008006" key="4">
    <source>
        <dbReference type="Google" id="ProtNLM"/>
    </source>
</evidence>
<sequence length="207" mass="21081">MTFRRRLAVLAASSLLLAGCAVPGQPAAPGVALATEDQTVTIADLDAVAAAWEADSDGAIMPNRQALATATLLGPDLAEVAAENDAPINEGVARTFATAWLEFAGVENPEPSDEVIESTQNVLALYVMTYIDTTGAVLRDAVDALPEDLAVSPRLGELSGDALVDSAQAAVGAAEVAGLGNYSFTAFIDVSAFEGASGDWAVTEGGE</sequence>
<gene>
    <name evidence="2" type="ORF">QQX09_06980</name>
</gene>
<comment type="caution">
    <text evidence="2">The sequence shown here is derived from an EMBL/GenBank/DDBJ whole genome shotgun (WGS) entry which is preliminary data.</text>
</comment>
<protein>
    <recommendedName>
        <fullName evidence="4">Lipoprotein</fullName>
    </recommendedName>
</protein>
<reference evidence="2" key="1">
    <citation type="submission" date="2023-06" db="EMBL/GenBank/DDBJ databases">
        <title>Sysu t00192.</title>
        <authorList>
            <person name="Gao L."/>
            <person name="Fang B.-Z."/>
            <person name="Li W.-J."/>
        </authorList>
    </citation>
    <scope>NUCLEOTIDE SEQUENCE</scope>
    <source>
        <strain evidence="2">SYSU T00192</strain>
    </source>
</reference>